<keyword evidence="1" id="KW-1133">Transmembrane helix</keyword>
<feature type="transmembrane region" description="Helical" evidence="1">
    <location>
        <begin position="12"/>
        <end position="35"/>
    </location>
</feature>
<dbReference type="AlphaFoldDB" id="A0A0F9VCV4"/>
<evidence type="ECO:0000313" key="2">
    <source>
        <dbReference type="EMBL" id="KKN71391.1"/>
    </source>
</evidence>
<gene>
    <name evidence="2" type="ORF">LCGC14_0421130</name>
</gene>
<name>A0A0F9VCV4_9ZZZZ</name>
<keyword evidence="1" id="KW-0812">Transmembrane</keyword>
<sequence length="115" mass="13193">MRPRPGDRRQRWQSSCEISGTIMLAISGFFILAGITADKGGWIVITFGIIGVVCALCDFKDAKRGWKMRYDLPPRYYRDIKSANPMIREMAKKAAEETLREAKSPNRKKYAFEED</sequence>
<accession>A0A0F9VCV4</accession>
<comment type="caution">
    <text evidence="2">The sequence shown here is derived from an EMBL/GenBank/DDBJ whole genome shotgun (WGS) entry which is preliminary data.</text>
</comment>
<dbReference type="EMBL" id="LAZR01000384">
    <property type="protein sequence ID" value="KKN71391.1"/>
    <property type="molecule type" value="Genomic_DNA"/>
</dbReference>
<protein>
    <submittedName>
        <fullName evidence="2">Uncharacterized protein</fullName>
    </submittedName>
</protein>
<proteinExistence type="predicted"/>
<evidence type="ECO:0000256" key="1">
    <source>
        <dbReference type="SAM" id="Phobius"/>
    </source>
</evidence>
<organism evidence="2">
    <name type="scientific">marine sediment metagenome</name>
    <dbReference type="NCBI Taxonomy" id="412755"/>
    <lineage>
        <taxon>unclassified sequences</taxon>
        <taxon>metagenomes</taxon>
        <taxon>ecological metagenomes</taxon>
    </lineage>
</organism>
<reference evidence="2" key="1">
    <citation type="journal article" date="2015" name="Nature">
        <title>Complex archaea that bridge the gap between prokaryotes and eukaryotes.</title>
        <authorList>
            <person name="Spang A."/>
            <person name="Saw J.H."/>
            <person name="Jorgensen S.L."/>
            <person name="Zaremba-Niedzwiedzka K."/>
            <person name="Martijn J."/>
            <person name="Lind A.E."/>
            <person name="van Eijk R."/>
            <person name="Schleper C."/>
            <person name="Guy L."/>
            <person name="Ettema T.J."/>
        </authorList>
    </citation>
    <scope>NUCLEOTIDE SEQUENCE</scope>
</reference>
<keyword evidence="1" id="KW-0472">Membrane</keyword>
<feature type="transmembrane region" description="Helical" evidence="1">
    <location>
        <begin position="41"/>
        <end position="59"/>
    </location>
</feature>